<gene>
    <name evidence="2" type="ORF">HTAM1171_LOCUS1246</name>
</gene>
<dbReference type="SUPFAM" id="SSF48452">
    <property type="entry name" value="TPR-like"/>
    <property type="match status" value="1"/>
</dbReference>
<reference evidence="2" key="1">
    <citation type="submission" date="2021-01" db="EMBL/GenBank/DDBJ databases">
        <authorList>
            <person name="Corre E."/>
            <person name="Pelletier E."/>
            <person name="Niang G."/>
            <person name="Scheremetjew M."/>
            <person name="Finn R."/>
            <person name="Kale V."/>
            <person name="Holt S."/>
            <person name="Cochrane G."/>
            <person name="Meng A."/>
            <person name="Brown T."/>
            <person name="Cohen L."/>
        </authorList>
    </citation>
    <scope>NUCLEOTIDE SEQUENCE</scope>
    <source>
        <strain evidence="2">CCMP826</strain>
    </source>
</reference>
<proteinExistence type="predicted"/>
<dbReference type="EMBL" id="HBGV01002041">
    <property type="protein sequence ID" value="CAD9470787.1"/>
    <property type="molecule type" value="Transcribed_RNA"/>
</dbReference>
<name>A0A7S2E428_9STRA</name>
<dbReference type="InterPro" id="IPR010323">
    <property type="entry name" value="DUF924"/>
</dbReference>
<accession>A0A7S2E428</accession>
<dbReference type="Pfam" id="PF06041">
    <property type="entry name" value="DUF924"/>
    <property type="match status" value="1"/>
</dbReference>
<evidence type="ECO:0000256" key="1">
    <source>
        <dbReference type="SAM" id="MobiDB-lite"/>
    </source>
</evidence>
<organism evidence="2">
    <name type="scientific">Helicotheca tamesis</name>
    <dbReference type="NCBI Taxonomy" id="374047"/>
    <lineage>
        <taxon>Eukaryota</taxon>
        <taxon>Sar</taxon>
        <taxon>Stramenopiles</taxon>
        <taxon>Ochrophyta</taxon>
        <taxon>Bacillariophyta</taxon>
        <taxon>Mediophyceae</taxon>
        <taxon>Lithodesmiophycidae</taxon>
        <taxon>Lithodesmiales</taxon>
        <taxon>Lithodesmiaceae</taxon>
        <taxon>Helicotheca</taxon>
    </lineage>
</organism>
<evidence type="ECO:0000313" key="2">
    <source>
        <dbReference type="EMBL" id="CAD9470787.1"/>
    </source>
</evidence>
<feature type="region of interest" description="Disordered" evidence="1">
    <location>
        <begin position="224"/>
        <end position="252"/>
    </location>
</feature>
<dbReference type="Gene3D" id="1.25.40.10">
    <property type="entry name" value="Tetratricopeptide repeat domain"/>
    <property type="match status" value="1"/>
</dbReference>
<dbReference type="InterPro" id="IPR011990">
    <property type="entry name" value="TPR-like_helical_dom_sf"/>
</dbReference>
<feature type="compositionally biased region" description="Basic and acidic residues" evidence="1">
    <location>
        <begin position="227"/>
        <end position="237"/>
    </location>
</feature>
<dbReference type="AlphaFoldDB" id="A0A7S2E428"/>
<sequence>MAFGLTSAAVTEFASQAFIRNAVTKPRSPISVLSFFYGVDYEDPMSPSILKKGSFANDMGKFWFGGHEDYDKLCKPFSPVIREAGRYELVGDNWQACIDGNMAQLILTDQLSRNAFRGSDEAFQYDGVALSIARELFEVALSSSSPSSSGNVALEGELYGPYASNIVIALMHSESLLDHDKCLEMVDWGNAECPGMNEFLSYQRIAALEHKEVIERFGRYPHRNTKMGRENTPEETKWLASDDVPGWAKSQV</sequence>
<dbReference type="Gene3D" id="1.20.58.320">
    <property type="entry name" value="TPR-like"/>
    <property type="match status" value="1"/>
</dbReference>
<protein>
    <submittedName>
        <fullName evidence="2">Uncharacterized protein</fullName>
    </submittedName>
</protein>